<evidence type="ECO:0000313" key="5">
    <source>
        <dbReference type="Proteomes" id="UP000829685"/>
    </source>
</evidence>
<dbReference type="InterPro" id="IPR036291">
    <property type="entry name" value="NAD(P)-bd_dom_sf"/>
</dbReference>
<dbReference type="SMART" id="SM00829">
    <property type="entry name" value="PKS_ER"/>
    <property type="match status" value="1"/>
</dbReference>
<dbReference type="InterPro" id="IPR011032">
    <property type="entry name" value="GroES-like_sf"/>
</dbReference>
<protein>
    <recommendedName>
        <fullName evidence="3">Enoyl reductase (ER) domain-containing protein</fullName>
    </recommendedName>
</protein>
<evidence type="ECO:0000259" key="3">
    <source>
        <dbReference type="SMART" id="SM00829"/>
    </source>
</evidence>
<comment type="similarity">
    <text evidence="1">Belongs to the zinc-containing alcohol dehydrogenase family.</text>
</comment>
<accession>A0A9P9WIT3</accession>
<dbReference type="Gene3D" id="3.90.180.10">
    <property type="entry name" value="Medium-chain alcohol dehydrogenases, catalytic domain"/>
    <property type="match status" value="1"/>
</dbReference>
<dbReference type="InterPro" id="IPR047122">
    <property type="entry name" value="Trans-enoyl_RdTase-like"/>
</dbReference>
<keyword evidence="2" id="KW-0560">Oxidoreductase</keyword>
<dbReference type="Proteomes" id="UP000829685">
    <property type="component" value="Unassembled WGS sequence"/>
</dbReference>
<sequence length="363" mass="38029">MADIKNNEAAWIVGEKVHPLEVRPGPDQTKPESNEVIIQVAALAINPTDPYIQDAPYLPLNYPHVLGTDVAGTVASVGSQVTRFKPGDRVIGHTVGLAHGGARHGGFQKFAACLEVGVAKIPDSLSFEKAAVLPLSISTSATGLYEVLKLRLPSVEAPKADPSGKETVLIWGGASSMGSTAIQFAVAAGYRVVTTASAKNFEYVKSLNASTKNNVVVFDYKDPDVVSKIIAHVKESGAKFVGGYDCISVDPSATKACVDVVHGLGGGPLPVVRPASLTPKWSALPEGSPEDVQGAVVWGVNPVLVPDHAGAPVWVDYIQEALRNGTFEAKPEPLVVGKSLGDVQAAMDLYKKGVSAQKIVVTL</sequence>
<dbReference type="Pfam" id="PF08240">
    <property type="entry name" value="ADH_N"/>
    <property type="match status" value="1"/>
</dbReference>
<dbReference type="AlphaFoldDB" id="A0A9P9WIT3"/>
<reference evidence="4" key="1">
    <citation type="submission" date="2021-03" db="EMBL/GenBank/DDBJ databases">
        <title>Revisited historic fungal species revealed as producer of novel bioactive compounds through whole genome sequencing and comparative genomics.</title>
        <authorList>
            <person name="Vignolle G.A."/>
            <person name="Hochenegger N."/>
            <person name="Mach R.L."/>
            <person name="Mach-Aigner A.R."/>
            <person name="Javad Rahimi M."/>
            <person name="Salim K.A."/>
            <person name="Chan C.M."/>
            <person name="Lim L.B.L."/>
            <person name="Cai F."/>
            <person name="Druzhinina I.S."/>
            <person name="U'Ren J.M."/>
            <person name="Derntl C."/>
        </authorList>
    </citation>
    <scope>NUCLEOTIDE SEQUENCE</scope>
    <source>
        <strain evidence="4">TUCIM 5799</strain>
    </source>
</reference>
<evidence type="ECO:0000256" key="2">
    <source>
        <dbReference type="ARBA" id="ARBA00023002"/>
    </source>
</evidence>
<name>A0A9P9WIT3_9PEZI</name>
<dbReference type="InterPro" id="IPR013154">
    <property type="entry name" value="ADH-like_N"/>
</dbReference>
<proteinExistence type="inferred from homology"/>
<dbReference type="CDD" id="cd08249">
    <property type="entry name" value="enoyl_reductase_like"/>
    <property type="match status" value="1"/>
</dbReference>
<dbReference type="PANTHER" id="PTHR45348">
    <property type="entry name" value="HYPOTHETICAL OXIDOREDUCTASE (EUROFUNG)"/>
    <property type="match status" value="1"/>
</dbReference>
<dbReference type="GO" id="GO:0016651">
    <property type="term" value="F:oxidoreductase activity, acting on NAD(P)H"/>
    <property type="evidence" value="ECO:0007669"/>
    <property type="project" value="InterPro"/>
</dbReference>
<dbReference type="PANTHER" id="PTHR45348:SF2">
    <property type="entry name" value="ZINC-TYPE ALCOHOL DEHYDROGENASE-LIKE PROTEIN C2E1P3.01"/>
    <property type="match status" value="1"/>
</dbReference>
<feature type="domain" description="Enoyl reductase (ER)" evidence="3">
    <location>
        <begin position="14"/>
        <end position="361"/>
    </location>
</feature>
<dbReference type="InterPro" id="IPR020843">
    <property type="entry name" value="ER"/>
</dbReference>
<keyword evidence="5" id="KW-1185">Reference proteome</keyword>
<dbReference type="SUPFAM" id="SSF51735">
    <property type="entry name" value="NAD(P)-binding Rossmann-fold domains"/>
    <property type="match status" value="1"/>
</dbReference>
<dbReference type="Gene3D" id="3.40.50.720">
    <property type="entry name" value="NAD(P)-binding Rossmann-like Domain"/>
    <property type="match status" value="1"/>
</dbReference>
<dbReference type="EMBL" id="JAFIMR010000021">
    <property type="protein sequence ID" value="KAI1865605.1"/>
    <property type="molecule type" value="Genomic_DNA"/>
</dbReference>
<dbReference type="OrthoDB" id="48317at2759"/>
<gene>
    <name evidence="4" type="ORF">JX265_007928</name>
</gene>
<evidence type="ECO:0000256" key="1">
    <source>
        <dbReference type="ARBA" id="ARBA00008072"/>
    </source>
</evidence>
<comment type="caution">
    <text evidence="4">The sequence shown here is derived from an EMBL/GenBank/DDBJ whole genome shotgun (WGS) entry which is preliminary data.</text>
</comment>
<organism evidence="4 5">
    <name type="scientific">Neoarthrinium moseri</name>
    <dbReference type="NCBI Taxonomy" id="1658444"/>
    <lineage>
        <taxon>Eukaryota</taxon>
        <taxon>Fungi</taxon>
        <taxon>Dikarya</taxon>
        <taxon>Ascomycota</taxon>
        <taxon>Pezizomycotina</taxon>
        <taxon>Sordariomycetes</taxon>
        <taxon>Xylariomycetidae</taxon>
        <taxon>Amphisphaeriales</taxon>
        <taxon>Apiosporaceae</taxon>
        <taxon>Neoarthrinium</taxon>
    </lineage>
</organism>
<evidence type="ECO:0000313" key="4">
    <source>
        <dbReference type="EMBL" id="KAI1865605.1"/>
    </source>
</evidence>
<dbReference type="SUPFAM" id="SSF50129">
    <property type="entry name" value="GroES-like"/>
    <property type="match status" value="1"/>
</dbReference>